<dbReference type="PANTHER" id="PTHR33265">
    <property type="entry name" value="AVR9/CF-9 RAPIDLY ELICITED PROTEIN-RELATED"/>
    <property type="match status" value="1"/>
</dbReference>
<dbReference type="OrthoDB" id="1936669at2759"/>
<evidence type="ECO:0000313" key="1">
    <source>
        <dbReference type="Proteomes" id="UP000515121"/>
    </source>
</evidence>
<gene>
    <name evidence="2" type="primary">LOC111288531</name>
</gene>
<sequence length="165" mass="19529">MEMHQKRLPILHKLVAKANNLLRISILLTKMKKPMIPKLIFIKKSRKLKRFKPLKHSYGFLGEYQFDSASSTPFIHSYNRRHELKSRRIQDIYSMLFWCKCFGCLKAQVRGEADCRLALEADLAEASIGGELDLEEDQEDSVDKRAERFIERFYAEMRLQRQESF</sequence>
<dbReference type="KEGG" id="dzi:111288531"/>
<dbReference type="GeneID" id="111288531"/>
<reference evidence="2" key="1">
    <citation type="submission" date="2025-08" db="UniProtKB">
        <authorList>
            <consortium name="RefSeq"/>
        </authorList>
    </citation>
    <scope>IDENTIFICATION</scope>
    <source>
        <tissue evidence="2">Fruit stalk</tissue>
    </source>
</reference>
<dbReference type="Proteomes" id="UP000515121">
    <property type="component" value="Unplaced"/>
</dbReference>
<dbReference type="Pfam" id="PF05553">
    <property type="entry name" value="DUF761"/>
    <property type="match status" value="1"/>
</dbReference>
<accession>A0A6P5Y435</accession>
<organism evidence="1 2">
    <name type="scientific">Durio zibethinus</name>
    <name type="common">Durian</name>
    <dbReference type="NCBI Taxonomy" id="66656"/>
    <lineage>
        <taxon>Eukaryota</taxon>
        <taxon>Viridiplantae</taxon>
        <taxon>Streptophyta</taxon>
        <taxon>Embryophyta</taxon>
        <taxon>Tracheophyta</taxon>
        <taxon>Spermatophyta</taxon>
        <taxon>Magnoliopsida</taxon>
        <taxon>eudicotyledons</taxon>
        <taxon>Gunneridae</taxon>
        <taxon>Pentapetalae</taxon>
        <taxon>rosids</taxon>
        <taxon>malvids</taxon>
        <taxon>Malvales</taxon>
        <taxon>Malvaceae</taxon>
        <taxon>Helicteroideae</taxon>
        <taxon>Durio</taxon>
    </lineage>
</organism>
<name>A0A6P5Y435_DURZI</name>
<proteinExistence type="predicted"/>
<protein>
    <submittedName>
        <fullName evidence="2">Uncharacterized protein LOC111288531</fullName>
    </submittedName>
</protein>
<keyword evidence="1" id="KW-1185">Reference proteome</keyword>
<dbReference type="AlphaFoldDB" id="A0A6P5Y435"/>
<evidence type="ECO:0000313" key="2">
    <source>
        <dbReference type="RefSeq" id="XP_022735190.1"/>
    </source>
</evidence>
<dbReference type="RefSeq" id="XP_022735190.1">
    <property type="nucleotide sequence ID" value="XM_022879455.1"/>
</dbReference>
<dbReference type="PANTHER" id="PTHR33265:SF10">
    <property type="entry name" value="OS01G0133200 PROTEIN"/>
    <property type="match status" value="1"/>
</dbReference>
<dbReference type="InterPro" id="IPR008480">
    <property type="entry name" value="DUF761_pln"/>
</dbReference>